<keyword evidence="3" id="KW-1185">Reference proteome</keyword>
<reference evidence="2 3" key="1">
    <citation type="submission" date="2018-01" db="EMBL/GenBank/DDBJ databases">
        <title>Harnessing the power of phylogenomics to disentangle the directionality and signatures of interkingdom host jumping in the parasitic fungal genus Tolypocladium.</title>
        <authorList>
            <person name="Quandt C.A."/>
            <person name="Patterson W."/>
            <person name="Spatafora J.W."/>
        </authorList>
    </citation>
    <scope>NUCLEOTIDE SEQUENCE [LARGE SCALE GENOMIC DNA]</scope>
    <source>
        <strain evidence="2 3">NRBC 100945</strain>
    </source>
</reference>
<dbReference type="InterPro" id="IPR032675">
    <property type="entry name" value="LRR_dom_sf"/>
</dbReference>
<evidence type="ECO:0000313" key="2">
    <source>
        <dbReference type="EMBL" id="POR34582.1"/>
    </source>
</evidence>
<dbReference type="EMBL" id="PKSG01000514">
    <property type="protein sequence ID" value="POR34582.1"/>
    <property type="molecule type" value="Genomic_DNA"/>
</dbReference>
<dbReference type="AlphaFoldDB" id="A0A2S4KWM2"/>
<comment type="caution">
    <text evidence="2">The sequence shown here is derived from an EMBL/GenBank/DDBJ whole genome shotgun (WGS) entry which is preliminary data.</text>
</comment>
<evidence type="ECO:0000256" key="1">
    <source>
        <dbReference type="SAM" id="MobiDB-lite"/>
    </source>
</evidence>
<accession>A0A2S4KWM2</accession>
<gene>
    <name evidence="2" type="ORF">TPAR_05233</name>
</gene>
<feature type="region of interest" description="Disordered" evidence="1">
    <location>
        <begin position="584"/>
        <end position="613"/>
    </location>
</feature>
<name>A0A2S4KWM2_9HYPO</name>
<dbReference type="OrthoDB" id="5213490at2759"/>
<organism evidence="2 3">
    <name type="scientific">Tolypocladium paradoxum</name>
    <dbReference type="NCBI Taxonomy" id="94208"/>
    <lineage>
        <taxon>Eukaryota</taxon>
        <taxon>Fungi</taxon>
        <taxon>Dikarya</taxon>
        <taxon>Ascomycota</taxon>
        <taxon>Pezizomycotina</taxon>
        <taxon>Sordariomycetes</taxon>
        <taxon>Hypocreomycetidae</taxon>
        <taxon>Hypocreales</taxon>
        <taxon>Ophiocordycipitaceae</taxon>
        <taxon>Tolypocladium</taxon>
    </lineage>
</organism>
<protein>
    <submittedName>
        <fullName evidence="2">Leucine rich repeat domain containing protein</fullName>
    </submittedName>
</protein>
<feature type="compositionally biased region" description="Basic and acidic residues" evidence="1">
    <location>
        <begin position="604"/>
        <end position="613"/>
    </location>
</feature>
<evidence type="ECO:0000313" key="3">
    <source>
        <dbReference type="Proteomes" id="UP000237481"/>
    </source>
</evidence>
<dbReference type="Gene3D" id="3.80.10.10">
    <property type="entry name" value="Ribonuclease Inhibitor"/>
    <property type="match status" value="1"/>
</dbReference>
<sequence>MDSLPSYQEATTRPDWLGLVAPYVQFADYRSLCLVSRRSWLLFAPRLWADLFAAVRLSGLDPGDDLTWWFDFVFNQLGRVAPSTRALVRILDARNFARDAYHFASCHDHRSLGQSFKRALELLPNVDSILLDGHADLDPGFLIGSLLSSPEHRPRMLSIADCPFHLPNTLFSSPCLQKLVYLDASGVPGSIMPLLLPTLLPDLRILKVRRREIDDSTLNTLVGRFLHRLWSLDLSDNKITDAAIQKLRDCCISPALLRSDAHFRVEGKVAPLSHGTPQHGQFFTIEESEWSGTFAHPERHFADTPAYMANAGPQEFHAFRSNGTCPIRKDLAESAARVLSKHDTDPEVDAFRTSRGITHLRLSNTKVSSFGIQKLLRISSGHVEDFACDSMHLLPASSPGSKFWPQSANLYGILGAAHLFRPVFSSNLRVLRIHHSLVTHVPTLHVDGLSTMARVFLAETSILQRVDKAYPQAFVPDMNPRLASLTLTRLPRRSSGPLVAKLIQFIKLLSIQERAIQDAAAGASSSWRGPSLLQGLRHLALEFEPDPMENGFSTSEDVDAEELMNSGEQVFSFFDDERIEKRQPATAASRLHTIKASHSSAVADDAHPSGSDRDKEYVTYDGEWNGEFFSLPVWTGAAPGSNEVLDEYRRLAVNDGLRDGAGPATPSQIAAGAPDKSYVFHTAWCAAVMPRELNAPARADLAGMRDVLDVLRAYRLAGRAKYSELQTRAGDWGLPVPLGEPHFFWTGTLKVSTSKKLPDAHPLQYWR</sequence>
<dbReference type="Proteomes" id="UP000237481">
    <property type="component" value="Unassembled WGS sequence"/>
</dbReference>
<dbReference type="SUPFAM" id="SSF52047">
    <property type="entry name" value="RNI-like"/>
    <property type="match status" value="1"/>
</dbReference>
<proteinExistence type="predicted"/>